<evidence type="ECO:0000313" key="1">
    <source>
        <dbReference type="EMBL" id="PMD51298.1"/>
    </source>
</evidence>
<dbReference type="Proteomes" id="UP000235371">
    <property type="component" value="Unassembled WGS sequence"/>
</dbReference>
<feature type="non-terminal residue" evidence="1">
    <location>
        <position position="1"/>
    </location>
</feature>
<organism evidence="1 2">
    <name type="scientific">Hyaloscypha bicolor E</name>
    <dbReference type="NCBI Taxonomy" id="1095630"/>
    <lineage>
        <taxon>Eukaryota</taxon>
        <taxon>Fungi</taxon>
        <taxon>Dikarya</taxon>
        <taxon>Ascomycota</taxon>
        <taxon>Pezizomycotina</taxon>
        <taxon>Leotiomycetes</taxon>
        <taxon>Helotiales</taxon>
        <taxon>Hyaloscyphaceae</taxon>
        <taxon>Hyaloscypha</taxon>
        <taxon>Hyaloscypha bicolor</taxon>
    </lineage>
</organism>
<accession>A0A2J6SKJ7</accession>
<dbReference type="AlphaFoldDB" id="A0A2J6SKJ7"/>
<proteinExistence type="predicted"/>
<reference evidence="1 2" key="1">
    <citation type="submission" date="2016-04" db="EMBL/GenBank/DDBJ databases">
        <title>A degradative enzymes factory behind the ericoid mycorrhizal symbiosis.</title>
        <authorList>
            <consortium name="DOE Joint Genome Institute"/>
            <person name="Martino E."/>
            <person name="Morin E."/>
            <person name="Grelet G."/>
            <person name="Kuo A."/>
            <person name="Kohler A."/>
            <person name="Daghino S."/>
            <person name="Barry K."/>
            <person name="Choi C."/>
            <person name="Cichocki N."/>
            <person name="Clum A."/>
            <person name="Copeland A."/>
            <person name="Hainaut M."/>
            <person name="Haridas S."/>
            <person name="Labutti K."/>
            <person name="Lindquist E."/>
            <person name="Lipzen A."/>
            <person name="Khouja H.-R."/>
            <person name="Murat C."/>
            <person name="Ohm R."/>
            <person name="Olson A."/>
            <person name="Spatafora J."/>
            <person name="Veneault-Fourrey C."/>
            <person name="Henrissat B."/>
            <person name="Grigoriev I."/>
            <person name="Martin F."/>
            <person name="Perotto S."/>
        </authorList>
    </citation>
    <scope>NUCLEOTIDE SEQUENCE [LARGE SCALE GENOMIC DNA]</scope>
    <source>
        <strain evidence="1 2">E</strain>
    </source>
</reference>
<sequence length="231" mass="26676">LYDAPLALRGPLPWGRAFYRARGRAPFATGKYKTRRLVFGMDGPETRHFLDYRNETHPLRSRDPIQRYYIGPSPAFSFYDAMIEYDAIPQSAAPLSVIPGRKYGLSIVLDTADGRIVVLDTQGPGNSDPLILNQNWEKMPEEYRIGTKYYGTEVFARYGYFGFPWVEQKQCDKDSLEEFNGKGFDIEMRKLRHKIEVQYMPDLYCLVPREQEAIDAMKRWGGLDRGADCFC</sequence>
<evidence type="ECO:0000313" key="2">
    <source>
        <dbReference type="Proteomes" id="UP000235371"/>
    </source>
</evidence>
<keyword evidence="2" id="KW-1185">Reference proteome</keyword>
<dbReference type="EMBL" id="KZ613912">
    <property type="protein sequence ID" value="PMD51298.1"/>
    <property type="molecule type" value="Genomic_DNA"/>
</dbReference>
<dbReference type="InParanoid" id="A0A2J6SKJ7"/>
<name>A0A2J6SKJ7_9HELO</name>
<dbReference type="OrthoDB" id="5327951at2759"/>
<protein>
    <submittedName>
        <fullName evidence="1">Uncharacterized protein</fullName>
    </submittedName>
</protein>
<dbReference type="RefSeq" id="XP_024728202.1">
    <property type="nucleotide sequence ID" value="XM_024888161.1"/>
</dbReference>
<dbReference type="STRING" id="1095630.A0A2J6SKJ7"/>
<gene>
    <name evidence="1" type="ORF">K444DRAFT_707411</name>
</gene>
<dbReference type="GeneID" id="36596237"/>